<dbReference type="Proteomes" id="UP000627155">
    <property type="component" value="Chromosome"/>
</dbReference>
<protein>
    <submittedName>
        <fullName evidence="1">XcbB/CpsF family capsular polysaccharide biosynthesis protein</fullName>
    </submittedName>
</protein>
<sequence length="319" mass="36980">MIKLKVFNLNDDIKYENQERILVKTGSDKNLLQLARKDSGLKIKYKELLANDYILYFHDKEISRFCKREHVNKLFDGLNLEQYKNIFYRLSMPQGRKVNNKVEKKLIVIFAKMPGANQYDSPKIPHRMLPPFFDDLERSLVKNVYTMRIMDLNVSHGSHYINTVNYPDYEQEIQESIENVRNYLDIDKKNVVFYGVSRGGAGAIVHGTSMDYKTLAVDPILNIGDKLEANDRRLLKGLRKEDLVPMVNENLSVSNKFQKVIICSENVKLYYEQSMRINKDKAKVINMKDDKITSHPEVSPNTVPEQLMILNNLLSGVSV</sequence>
<keyword evidence="2" id="KW-1185">Reference proteome</keyword>
<dbReference type="SUPFAM" id="SSF53474">
    <property type="entry name" value="alpha/beta-Hydrolases"/>
    <property type="match status" value="1"/>
</dbReference>
<gene>
    <name evidence="1" type="ORF">I6J37_02815</name>
</gene>
<organism evidence="1 2">
    <name type="scientific">Mammaliicoccus vitulinus</name>
    <dbReference type="NCBI Taxonomy" id="71237"/>
    <lineage>
        <taxon>Bacteria</taxon>
        <taxon>Bacillati</taxon>
        <taxon>Bacillota</taxon>
        <taxon>Bacilli</taxon>
        <taxon>Bacillales</taxon>
        <taxon>Staphylococcaceae</taxon>
        <taxon>Mammaliicoccus</taxon>
    </lineage>
</organism>
<dbReference type="EMBL" id="CP069486">
    <property type="protein sequence ID" value="QRO86325.1"/>
    <property type="molecule type" value="Genomic_DNA"/>
</dbReference>
<accession>A0ABX7HIR6</accession>
<evidence type="ECO:0000313" key="2">
    <source>
        <dbReference type="Proteomes" id="UP000627155"/>
    </source>
</evidence>
<reference evidence="1 2" key="1">
    <citation type="submission" date="2021-02" db="EMBL/GenBank/DDBJ databases">
        <title>FDA dAtabase for Regulatory Grade micrObial Sequences (FDA-ARGOS): Supporting development and validation of Infectious Disease Dx tests.</title>
        <authorList>
            <person name="Sproer C."/>
            <person name="Gronow S."/>
            <person name="Severitt S."/>
            <person name="Schroder I."/>
            <person name="Tallon L."/>
            <person name="Sadzewicz L."/>
            <person name="Zhao X."/>
            <person name="Boylan J."/>
            <person name="Ott S."/>
            <person name="Bowen H."/>
            <person name="Vavikolanu K."/>
            <person name="Mehta A."/>
            <person name="Aluvathingal J."/>
            <person name="Nadendla S."/>
            <person name="Lowell S."/>
            <person name="Myers T."/>
            <person name="Yan Y."/>
            <person name="Sichtig H."/>
        </authorList>
    </citation>
    <scope>NUCLEOTIDE SEQUENCE [LARGE SCALE GENOMIC DNA]</scope>
    <source>
        <strain evidence="1 2">FDAARGOS_1207</strain>
    </source>
</reference>
<evidence type="ECO:0000313" key="1">
    <source>
        <dbReference type="EMBL" id="QRO86325.1"/>
    </source>
</evidence>
<name>A0ABX7HIR6_9STAP</name>
<dbReference type="InterPro" id="IPR029058">
    <property type="entry name" value="AB_hydrolase_fold"/>
</dbReference>
<dbReference type="InterPro" id="IPR022267">
    <property type="entry name" value="Asp2"/>
</dbReference>
<dbReference type="Pfam" id="PF16929">
    <property type="entry name" value="Asp2"/>
    <property type="match status" value="1"/>
</dbReference>
<proteinExistence type="predicted"/>
<dbReference type="NCBIfam" id="NF033892">
    <property type="entry name" value="XcbB_CpsF_sero"/>
    <property type="match status" value="1"/>
</dbReference>